<reference evidence="1" key="1">
    <citation type="journal article" date="2020" name="Stud. Mycol.">
        <title>101 Dothideomycetes genomes: a test case for predicting lifestyles and emergence of pathogens.</title>
        <authorList>
            <person name="Haridas S."/>
            <person name="Albert R."/>
            <person name="Binder M."/>
            <person name="Bloem J."/>
            <person name="Labutti K."/>
            <person name="Salamov A."/>
            <person name="Andreopoulos B."/>
            <person name="Baker S."/>
            <person name="Barry K."/>
            <person name="Bills G."/>
            <person name="Bluhm B."/>
            <person name="Cannon C."/>
            <person name="Castanera R."/>
            <person name="Culley D."/>
            <person name="Daum C."/>
            <person name="Ezra D."/>
            <person name="Gonzalez J."/>
            <person name="Henrissat B."/>
            <person name="Kuo A."/>
            <person name="Liang C."/>
            <person name="Lipzen A."/>
            <person name="Lutzoni F."/>
            <person name="Magnuson J."/>
            <person name="Mondo S."/>
            <person name="Nolan M."/>
            <person name="Ohm R."/>
            <person name="Pangilinan J."/>
            <person name="Park H.-J."/>
            <person name="Ramirez L."/>
            <person name="Alfaro M."/>
            <person name="Sun H."/>
            <person name="Tritt A."/>
            <person name="Yoshinaga Y."/>
            <person name="Zwiers L.-H."/>
            <person name="Turgeon B."/>
            <person name="Goodwin S."/>
            <person name="Spatafora J."/>
            <person name="Crous P."/>
            <person name="Grigoriev I."/>
        </authorList>
    </citation>
    <scope>NUCLEOTIDE SEQUENCE</scope>
    <source>
        <strain evidence="1">CBS 122368</strain>
    </source>
</reference>
<dbReference type="RefSeq" id="XP_033677035.1">
    <property type="nucleotide sequence ID" value="XM_033834118.1"/>
</dbReference>
<gene>
    <name evidence="1" type="ORF">BU26DRAFT_571273</name>
</gene>
<protein>
    <recommendedName>
        <fullName evidence="3">F-box domain-containing protein</fullName>
    </recommendedName>
</protein>
<dbReference type="OrthoDB" id="3669482at2759"/>
<name>A0A6A6HVI0_9PLEO</name>
<proteinExistence type="predicted"/>
<dbReference type="EMBL" id="ML987209">
    <property type="protein sequence ID" value="KAF2242031.1"/>
    <property type="molecule type" value="Genomic_DNA"/>
</dbReference>
<evidence type="ECO:0008006" key="3">
    <source>
        <dbReference type="Google" id="ProtNLM"/>
    </source>
</evidence>
<sequence>MRDHKRQSVLEGPQASGIPVAGSKLLTLPDELLLNIALNIDGKNCAEEVEANIKDWRILTLRRNLSQNLRNLSLTCRRLRSIGQEGLVRNIAVTHTRLWRLVRFLLQYPELAKIVSHIQLISPYQLDNRKRNPPREEVKAYCAIMDKTLDSPYRGRWKDGVRDSEDFPSVSLLAFFAISTNLNQITLGMHTLRHVAVAKAILNYVAHPLPMRFPRRPEWLLSLLPQLQEKLVTLDIQHDGFQDRWLMPLRGPDLRHFRNLTHLSAPYSVLAYEVSDGLRGSQFSEPPAELPPSLRCLKLYLGKCDTINHGWLNKIFQASDYFTNLRRIQPYAHETLRAALRRRELFPENENERLLSFLQAWDRSKISFEAFFLTSEDYKDLAVSSYEASYERKDFRVELGMHLKEKGLIRY</sequence>
<organism evidence="1 2">
    <name type="scientific">Trematosphaeria pertusa</name>
    <dbReference type="NCBI Taxonomy" id="390896"/>
    <lineage>
        <taxon>Eukaryota</taxon>
        <taxon>Fungi</taxon>
        <taxon>Dikarya</taxon>
        <taxon>Ascomycota</taxon>
        <taxon>Pezizomycotina</taxon>
        <taxon>Dothideomycetes</taxon>
        <taxon>Pleosporomycetidae</taxon>
        <taxon>Pleosporales</taxon>
        <taxon>Massarineae</taxon>
        <taxon>Trematosphaeriaceae</taxon>
        <taxon>Trematosphaeria</taxon>
    </lineage>
</organism>
<evidence type="ECO:0000313" key="1">
    <source>
        <dbReference type="EMBL" id="KAF2242031.1"/>
    </source>
</evidence>
<dbReference type="GeneID" id="54587448"/>
<dbReference type="AlphaFoldDB" id="A0A6A6HVI0"/>
<accession>A0A6A6HVI0</accession>
<keyword evidence="2" id="KW-1185">Reference proteome</keyword>
<dbReference type="Proteomes" id="UP000800094">
    <property type="component" value="Unassembled WGS sequence"/>
</dbReference>
<evidence type="ECO:0000313" key="2">
    <source>
        <dbReference type="Proteomes" id="UP000800094"/>
    </source>
</evidence>